<dbReference type="Pfam" id="PF25963">
    <property type="entry name" value="Beta-barrel_AAEA"/>
    <property type="match status" value="1"/>
</dbReference>
<dbReference type="InterPro" id="IPR058634">
    <property type="entry name" value="AaeA-lik-b-barrel"/>
</dbReference>
<organism evidence="11 12">
    <name type="scientific">Francisella hispaniensis FSC454</name>
    <dbReference type="NCBI Taxonomy" id="1088883"/>
    <lineage>
        <taxon>Bacteria</taxon>
        <taxon>Pseudomonadati</taxon>
        <taxon>Pseudomonadota</taxon>
        <taxon>Gammaproteobacteria</taxon>
        <taxon>Thiotrichales</taxon>
        <taxon>Francisellaceae</taxon>
        <taxon>Francisella</taxon>
    </lineage>
</organism>
<protein>
    <submittedName>
        <fullName evidence="11">Efflux transporter periplasmic adaptor subunit</fullName>
    </submittedName>
</protein>
<dbReference type="GO" id="GO:0022857">
    <property type="term" value="F:transmembrane transporter activity"/>
    <property type="evidence" value="ECO:0007669"/>
    <property type="project" value="InterPro"/>
</dbReference>
<reference evidence="11 12" key="1">
    <citation type="submission" date="2016-11" db="EMBL/GenBank/DDBJ databases">
        <authorList>
            <person name="Hagglund E."/>
            <person name="Bystrom M."/>
            <person name="Naslund J."/>
            <person name="Stenberg P."/>
            <person name="Sjodin A."/>
        </authorList>
    </citation>
    <scope>NUCLEOTIDE SEQUENCE [LARGE SCALE GENOMIC DNA]</scope>
    <source>
        <strain evidence="11 12">CCUG 58020</strain>
    </source>
</reference>
<keyword evidence="4 7" id="KW-1133">Transmembrane helix</keyword>
<keyword evidence="5 7" id="KW-0472">Membrane</keyword>
<comment type="similarity">
    <text evidence="2">Belongs to the membrane fusion protein (MFP) (TC 8.A.1) family.</text>
</comment>
<comment type="subcellular location">
    <subcellularLocation>
        <location evidence="1">Membrane</location>
        <topology evidence="1">Single-pass membrane protein</topology>
    </subcellularLocation>
</comment>
<dbReference type="EMBL" id="CP018093">
    <property type="protein sequence ID" value="APD50781.1"/>
    <property type="molecule type" value="Genomic_DNA"/>
</dbReference>
<feature type="domain" description="p-hydroxybenzoic acid efflux pump subunit AaeA-like beta-barrel" evidence="10">
    <location>
        <begin position="188"/>
        <end position="284"/>
    </location>
</feature>
<evidence type="ECO:0000256" key="5">
    <source>
        <dbReference type="ARBA" id="ARBA00023136"/>
    </source>
</evidence>
<evidence type="ECO:0000256" key="1">
    <source>
        <dbReference type="ARBA" id="ARBA00004167"/>
    </source>
</evidence>
<sequence length="285" mass="32189">MPNKNTKSIVSIAIVLLALFSLYAMWQYYLYSPWTRDGRIRAKIITIAPDVSGFVTKMYVSDNQKVKKGQLIFTIDDQRYAATLEGKEAELKHAMIEWHLAEKQYSRRIRLGRDDSISREELDDYAMQEKLRKADLEKAKAEAELAKINLDRTKVYAPADGTINNIDLRQGNYVVSSKPVMSLVKAGSFYVTGYFEETKLPHIKIDDKAKIILMSGGSPLYGHVISIGKAVADNNTDVNNQLLPKVQETYDWVRLSKRIPVDIALDKVPSNIELVSGMNATVTIK</sequence>
<evidence type="ECO:0000256" key="6">
    <source>
        <dbReference type="SAM" id="Coils"/>
    </source>
</evidence>
<dbReference type="GO" id="GO:0016020">
    <property type="term" value="C:membrane"/>
    <property type="evidence" value="ECO:0007669"/>
    <property type="project" value="InterPro"/>
</dbReference>
<dbReference type="InterPro" id="IPR058625">
    <property type="entry name" value="MdtA-like_BSH"/>
</dbReference>
<evidence type="ECO:0000256" key="7">
    <source>
        <dbReference type="SAM" id="Phobius"/>
    </source>
</evidence>
<proteinExistence type="inferred from homology"/>
<dbReference type="PANTHER" id="PTHR30367">
    <property type="entry name" value="P-HYDROXYBENZOIC ACID EFFLUX PUMP SUBUNIT AAEA-RELATED"/>
    <property type="match status" value="1"/>
</dbReference>
<feature type="domain" description="Multidrug resistance protein MdtA-like alpha-helical hairpin" evidence="8">
    <location>
        <begin position="87"/>
        <end position="153"/>
    </location>
</feature>
<dbReference type="Gene3D" id="2.40.50.100">
    <property type="match status" value="1"/>
</dbReference>
<evidence type="ECO:0000259" key="9">
    <source>
        <dbReference type="Pfam" id="PF25917"/>
    </source>
</evidence>
<keyword evidence="3 7" id="KW-0812">Transmembrane</keyword>
<dbReference type="SUPFAM" id="SSF111369">
    <property type="entry name" value="HlyD-like secretion proteins"/>
    <property type="match status" value="1"/>
</dbReference>
<evidence type="ECO:0000313" key="11">
    <source>
        <dbReference type="EMBL" id="APD50781.1"/>
    </source>
</evidence>
<keyword evidence="12" id="KW-1185">Reference proteome</keyword>
<dbReference type="RefSeq" id="WP_066046406.1">
    <property type="nucleotide sequence ID" value="NZ_CP018093.1"/>
</dbReference>
<keyword evidence="6" id="KW-0175">Coiled coil</keyword>
<feature type="coiled-coil region" evidence="6">
    <location>
        <begin position="126"/>
        <end position="153"/>
    </location>
</feature>
<dbReference type="Gene3D" id="2.40.30.170">
    <property type="match status" value="1"/>
</dbReference>
<name>A0AAC9J7U9_9GAMM</name>
<feature type="domain" description="Multidrug resistance protein MdtA-like barrel-sandwich hybrid" evidence="9">
    <location>
        <begin position="44"/>
        <end position="182"/>
    </location>
</feature>
<dbReference type="Pfam" id="PF25876">
    <property type="entry name" value="HH_MFP_RND"/>
    <property type="match status" value="1"/>
</dbReference>
<dbReference type="AlphaFoldDB" id="A0AAC9J7U9"/>
<dbReference type="KEGG" id="fhi:FSC454_06510"/>
<evidence type="ECO:0000256" key="4">
    <source>
        <dbReference type="ARBA" id="ARBA00022989"/>
    </source>
</evidence>
<dbReference type="InterPro" id="IPR006143">
    <property type="entry name" value="RND_pump_MFP"/>
</dbReference>
<feature type="transmembrane region" description="Helical" evidence="7">
    <location>
        <begin position="12"/>
        <end position="31"/>
    </location>
</feature>
<dbReference type="InterPro" id="IPR058624">
    <property type="entry name" value="MdtA-like_HH"/>
</dbReference>
<dbReference type="InterPro" id="IPR050393">
    <property type="entry name" value="MFP_Efflux_Pump"/>
</dbReference>
<accession>A0AAC9J7U9</accession>
<evidence type="ECO:0000313" key="12">
    <source>
        <dbReference type="Proteomes" id="UP000182459"/>
    </source>
</evidence>
<dbReference type="NCBIfam" id="TIGR01730">
    <property type="entry name" value="RND_mfp"/>
    <property type="match status" value="1"/>
</dbReference>
<evidence type="ECO:0000256" key="3">
    <source>
        <dbReference type="ARBA" id="ARBA00022692"/>
    </source>
</evidence>
<dbReference type="PANTHER" id="PTHR30367:SF1">
    <property type="entry name" value="MULTIDRUG RESISTANCE PROTEIN MDTN"/>
    <property type="match status" value="1"/>
</dbReference>
<evidence type="ECO:0000259" key="10">
    <source>
        <dbReference type="Pfam" id="PF25963"/>
    </source>
</evidence>
<evidence type="ECO:0000256" key="2">
    <source>
        <dbReference type="ARBA" id="ARBA00009477"/>
    </source>
</evidence>
<evidence type="ECO:0000259" key="8">
    <source>
        <dbReference type="Pfam" id="PF25876"/>
    </source>
</evidence>
<dbReference type="Pfam" id="PF25917">
    <property type="entry name" value="BSH_RND"/>
    <property type="match status" value="1"/>
</dbReference>
<gene>
    <name evidence="11" type="ORF">FSC454_06510</name>
</gene>
<dbReference type="Proteomes" id="UP000182459">
    <property type="component" value="Chromosome"/>
</dbReference>